<evidence type="ECO:0000313" key="2">
    <source>
        <dbReference type="Proteomes" id="UP000308600"/>
    </source>
</evidence>
<dbReference type="EMBL" id="ML208283">
    <property type="protein sequence ID" value="TFK72672.1"/>
    <property type="molecule type" value="Genomic_DNA"/>
</dbReference>
<proteinExistence type="predicted"/>
<organism evidence="1 2">
    <name type="scientific">Pluteus cervinus</name>
    <dbReference type="NCBI Taxonomy" id="181527"/>
    <lineage>
        <taxon>Eukaryota</taxon>
        <taxon>Fungi</taxon>
        <taxon>Dikarya</taxon>
        <taxon>Basidiomycota</taxon>
        <taxon>Agaricomycotina</taxon>
        <taxon>Agaricomycetes</taxon>
        <taxon>Agaricomycetidae</taxon>
        <taxon>Agaricales</taxon>
        <taxon>Pluteineae</taxon>
        <taxon>Pluteaceae</taxon>
        <taxon>Pluteus</taxon>
    </lineage>
</organism>
<evidence type="ECO:0000313" key="1">
    <source>
        <dbReference type="EMBL" id="TFK72672.1"/>
    </source>
</evidence>
<reference evidence="1 2" key="1">
    <citation type="journal article" date="2019" name="Nat. Ecol. Evol.">
        <title>Megaphylogeny resolves global patterns of mushroom evolution.</title>
        <authorList>
            <person name="Varga T."/>
            <person name="Krizsan K."/>
            <person name="Foldi C."/>
            <person name="Dima B."/>
            <person name="Sanchez-Garcia M."/>
            <person name="Sanchez-Ramirez S."/>
            <person name="Szollosi G.J."/>
            <person name="Szarkandi J.G."/>
            <person name="Papp V."/>
            <person name="Albert L."/>
            <person name="Andreopoulos W."/>
            <person name="Angelini C."/>
            <person name="Antonin V."/>
            <person name="Barry K.W."/>
            <person name="Bougher N.L."/>
            <person name="Buchanan P."/>
            <person name="Buyck B."/>
            <person name="Bense V."/>
            <person name="Catcheside P."/>
            <person name="Chovatia M."/>
            <person name="Cooper J."/>
            <person name="Damon W."/>
            <person name="Desjardin D."/>
            <person name="Finy P."/>
            <person name="Geml J."/>
            <person name="Haridas S."/>
            <person name="Hughes K."/>
            <person name="Justo A."/>
            <person name="Karasinski D."/>
            <person name="Kautmanova I."/>
            <person name="Kiss B."/>
            <person name="Kocsube S."/>
            <person name="Kotiranta H."/>
            <person name="LaButti K.M."/>
            <person name="Lechner B.E."/>
            <person name="Liimatainen K."/>
            <person name="Lipzen A."/>
            <person name="Lukacs Z."/>
            <person name="Mihaltcheva S."/>
            <person name="Morgado L.N."/>
            <person name="Niskanen T."/>
            <person name="Noordeloos M.E."/>
            <person name="Ohm R.A."/>
            <person name="Ortiz-Santana B."/>
            <person name="Ovrebo C."/>
            <person name="Racz N."/>
            <person name="Riley R."/>
            <person name="Savchenko A."/>
            <person name="Shiryaev A."/>
            <person name="Soop K."/>
            <person name="Spirin V."/>
            <person name="Szebenyi C."/>
            <person name="Tomsovsky M."/>
            <person name="Tulloss R.E."/>
            <person name="Uehling J."/>
            <person name="Grigoriev I.V."/>
            <person name="Vagvolgyi C."/>
            <person name="Papp T."/>
            <person name="Martin F.M."/>
            <person name="Miettinen O."/>
            <person name="Hibbett D.S."/>
            <person name="Nagy L.G."/>
        </authorList>
    </citation>
    <scope>NUCLEOTIDE SEQUENCE [LARGE SCALE GENOMIC DNA]</scope>
    <source>
        <strain evidence="1 2">NL-1719</strain>
    </source>
</reference>
<gene>
    <name evidence="1" type="ORF">BDN72DRAFT_304709</name>
</gene>
<protein>
    <submittedName>
        <fullName evidence="1">Uncharacterized protein</fullName>
    </submittedName>
</protein>
<dbReference type="Proteomes" id="UP000308600">
    <property type="component" value="Unassembled WGS sequence"/>
</dbReference>
<keyword evidence="2" id="KW-1185">Reference proteome</keyword>
<accession>A0ACD3B4S6</accession>
<name>A0ACD3B4S6_9AGAR</name>
<sequence length="149" mass="16576">MAPSLHILKLNKCSEFNFGGFLALSQLTELSLFRPIPKPSFRQLLVGLGSLPQLRSLTLVDVLNEPRPLNSELLPHINLPALRSITIQKCLMTHISYLLYHIIVDPVTDVVTYIHRGGPHLQSPHGLLIFLNTLNPPLSTFPKLSSDSP</sequence>